<evidence type="ECO:0000313" key="5">
    <source>
        <dbReference type="Proteomes" id="UP000680132"/>
    </source>
</evidence>
<feature type="domain" description="GGDEF" evidence="3">
    <location>
        <begin position="292"/>
        <end position="428"/>
    </location>
</feature>
<dbReference type="InterPro" id="IPR000160">
    <property type="entry name" value="GGDEF_dom"/>
</dbReference>
<dbReference type="Pfam" id="PF00990">
    <property type="entry name" value="GGDEF"/>
    <property type="match status" value="1"/>
</dbReference>
<organism evidence="4 5">
    <name type="scientific">Microbacterium stercoris</name>
    <dbReference type="NCBI Taxonomy" id="2820289"/>
    <lineage>
        <taxon>Bacteria</taxon>
        <taxon>Bacillati</taxon>
        <taxon>Actinomycetota</taxon>
        <taxon>Actinomycetes</taxon>
        <taxon>Micrococcales</taxon>
        <taxon>Microbacteriaceae</taxon>
        <taxon>Microbacterium</taxon>
    </lineage>
</organism>
<evidence type="ECO:0000259" key="1">
    <source>
        <dbReference type="PROSITE" id="PS50112"/>
    </source>
</evidence>
<dbReference type="Gene3D" id="3.30.450.20">
    <property type="entry name" value="PAS domain"/>
    <property type="match status" value="2"/>
</dbReference>
<feature type="domain" description="PAC" evidence="2">
    <location>
        <begin position="203"/>
        <end position="253"/>
    </location>
</feature>
<dbReference type="PROSITE" id="PS50887">
    <property type="entry name" value="GGDEF"/>
    <property type="match status" value="1"/>
</dbReference>
<evidence type="ECO:0000259" key="3">
    <source>
        <dbReference type="PROSITE" id="PS50887"/>
    </source>
</evidence>
<sequence length="438" mass="48040">MDDVQLRAFLEAAPDAMLLVDDAGVIREVNPAVSVVFGHHPSSLIGQPVSMLSPPRLRERLAALAGGNHSRRIDARDVMALHEDGREIPVDISLTPVPGPGRGQVWQLAAVRDVSERVRLRDQAEAAAAQLRGFLDSAPDAMVVVDSRGIVQYINPQVTEMLGYTPEEVLGRSVDLFVPDRVREHHGELRRRYAEHPVRRTMGSRDLTARRKDGSELAVGISLGPIGQPDGSWTLAAIRDVTETRAVEQELEQAREQYRRLAEHDALTGLANRRRLERELNHHVELCRAQGPRGALLSLDIDRFKSVNDRLGHPVGDELIVRVGRHLRRAVRAGDMVARQGGDEFSVLLHDGGLEDARRVGVRIVEEVREAGAFLTAHGIHVSGSVGVIAFEQLSGPALSSETAMIRADEALYAAKKTGRDGVVVFDDRRLTPPSDAN</sequence>
<evidence type="ECO:0000259" key="2">
    <source>
        <dbReference type="PROSITE" id="PS50113"/>
    </source>
</evidence>
<dbReference type="InterPro" id="IPR035965">
    <property type="entry name" value="PAS-like_dom_sf"/>
</dbReference>
<gene>
    <name evidence="4" type="ORF">J5V96_00415</name>
</gene>
<dbReference type="EMBL" id="JAGFOA010000001">
    <property type="protein sequence ID" value="MBO3661967.1"/>
    <property type="molecule type" value="Genomic_DNA"/>
</dbReference>
<dbReference type="CDD" id="cd00130">
    <property type="entry name" value="PAS"/>
    <property type="match status" value="2"/>
</dbReference>
<dbReference type="GO" id="GO:0006355">
    <property type="term" value="P:regulation of DNA-templated transcription"/>
    <property type="evidence" value="ECO:0007669"/>
    <property type="project" value="InterPro"/>
</dbReference>
<evidence type="ECO:0000313" key="4">
    <source>
        <dbReference type="EMBL" id="MBO3661967.1"/>
    </source>
</evidence>
<dbReference type="NCBIfam" id="TIGR00229">
    <property type="entry name" value="sensory_box"/>
    <property type="match status" value="2"/>
</dbReference>
<dbReference type="FunFam" id="3.30.70.270:FF:000001">
    <property type="entry name" value="Diguanylate cyclase domain protein"/>
    <property type="match status" value="1"/>
</dbReference>
<accession>A0A939TVU7</accession>
<dbReference type="RefSeq" id="WP_208499309.1">
    <property type="nucleotide sequence ID" value="NZ_JAGFOA010000001.1"/>
</dbReference>
<dbReference type="InterPro" id="IPR029787">
    <property type="entry name" value="Nucleotide_cyclase"/>
</dbReference>
<dbReference type="AlphaFoldDB" id="A0A939TVU7"/>
<dbReference type="SUPFAM" id="SSF55785">
    <property type="entry name" value="PYP-like sensor domain (PAS domain)"/>
    <property type="match status" value="2"/>
</dbReference>
<dbReference type="PANTHER" id="PTHR44757:SF2">
    <property type="entry name" value="BIOFILM ARCHITECTURE MAINTENANCE PROTEIN MBAA"/>
    <property type="match status" value="1"/>
</dbReference>
<dbReference type="SMART" id="SM00267">
    <property type="entry name" value="GGDEF"/>
    <property type="match status" value="1"/>
</dbReference>
<proteinExistence type="predicted"/>
<protein>
    <submittedName>
        <fullName evidence="4">PAS domain S-box protein</fullName>
    </submittedName>
</protein>
<dbReference type="NCBIfam" id="TIGR00254">
    <property type="entry name" value="GGDEF"/>
    <property type="match status" value="1"/>
</dbReference>
<dbReference type="SMART" id="SM00091">
    <property type="entry name" value="PAS"/>
    <property type="match status" value="2"/>
</dbReference>
<feature type="domain" description="PAS" evidence="1">
    <location>
        <begin position="2"/>
        <end position="54"/>
    </location>
</feature>
<dbReference type="CDD" id="cd01949">
    <property type="entry name" value="GGDEF"/>
    <property type="match status" value="1"/>
</dbReference>
<dbReference type="PANTHER" id="PTHR44757">
    <property type="entry name" value="DIGUANYLATE CYCLASE DGCP"/>
    <property type="match status" value="1"/>
</dbReference>
<dbReference type="InterPro" id="IPR013767">
    <property type="entry name" value="PAS_fold"/>
</dbReference>
<dbReference type="InterPro" id="IPR000700">
    <property type="entry name" value="PAS-assoc_C"/>
</dbReference>
<dbReference type="InterPro" id="IPR043128">
    <property type="entry name" value="Rev_trsase/Diguanyl_cyclase"/>
</dbReference>
<dbReference type="Proteomes" id="UP000680132">
    <property type="component" value="Unassembled WGS sequence"/>
</dbReference>
<dbReference type="Gene3D" id="3.30.70.270">
    <property type="match status" value="1"/>
</dbReference>
<dbReference type="InterPro" id="IPR052155">
    <property type="entry name" value="Biofilm_reg_signaling"/>
</dbReference>
<dbReference type="SUPFAM" id="SSF55073">
    <property type="entry name" value="Nucleotide cyclase"/>
    <property type="match status" value="1"/>
</dbReference>
<dbReference type="Pfam" id="PF00989">
    <property type="entry name" value="PAS"/>
    <property type="match status" value="2"/>
</dbReference>
<reference evidence="4" key="1">
    <citation type="submission" date="2021-03" db="EMBL/GenBank/DDBJ databases">
        <title>Microbacterium sp. nov., a novel actinobacterium isolated from cow dung.</title>
        <authorList>
            <person name="Zhang L."/>
        </authorList>
    </citation>
    <scope>NUCLEOTIDE SEQUENCE</scope>
    <source>
        <strain evidence="4">NEAU-LLB</strain>
    </source>
</reference>
<feature type="domain" description="PAS" evidence="1">
    <location>
        <begin position="127"/>
        <end position="196"/>
    </location>
</feature>
<dbReference type="InterPro" id="IPR000014">
    <property type="entry name" value="PAS"/>
</dbReference>
<keyword evidence="5" id="KW-1185">Reference proteome</keyword>
<dbReference type="PROSITE" id="PS50113">
    <property type="entry name" value="PAC"/>
    <property type="match status" value="1"/>
</dbReference>
<dbReference type="PROSITE" id="PS50112">
    <property type="entry name" value="PAS"/>
    <property type="match status" value="2"/>
</dbReference>
<name>A0A939TVU7_9MICO</name>
<comment type="caution">
    <text evidence="4">The sequence shown here is derived from an EMBL/GenBank/DDBJ whole genome shotgun (WGS) entry which is preliminary data.</text>
</comment>